<keyword evidence="6" id="KW-0695">RNA-directed DNA polymerase</keyword>
<evidence type="ECO:0000256" key="4">
    <source>
        <dbReference type="ARBA" id="ARBA00022723"/>
    </source>
</evidence>
<dbReference type="InterPro" id="IPR051083">
    <property type="entry name" value="GrpII_Intron_Splice-Mob/Def"/>
</dbReference>
<protein>
    <recommendedName>
        <fullName evidence="1">RNA-directed DNA polymerase</fullName>
        <ecNumber evidence="1">2.7.7.49</ecNumber>
    </recommendedName>
</protein>
<comment type="similarity">
    <text evidence="8">Belongs to the bacterial reverse transcriptase family.</text>
</comment>
<dbReference type="CDD" id="cd03487">
    <property type="entry name" value="RT_Bac_retron_II"/>
    <property type="match status" value="1"/>
</dbReference>
<accession>A0A179BMD3</accession>
<reference evidence="11 12" key="1">
    <citation type="submission" date="2016-04" db="EMBL/GenBank/DDBJ databases">
        <title>Acidithiobacillus ferrooxidans genome sequencing and assembly.</title>
        <authorList>
            <person name="Zhou Z."/>
        </authorList>
    </citation>
    <scope>NUCLEOTIDE SEQUENCE [LARGE SCALE GENOMIC DNA]</scope>
    <source>
        <strain evidence="11 12">BY0502</strain>
    </source>
</reference>
<keyword evidence="5" id="KW-0460">Magnesium</keyword>
<dbReference type="InterPro" id="IPR000123">
    <property type="entry name" value="Reverse_transcriptase_msDNA"/>
</dbReference>
<evidence type="ECO:0000256" key="9">
    <source>
        <dbReference type="ARBA" id="ARBA00048173"/>
    </source>
</evidence>
<evidence type="ECO:0000256" key="5">
    <source>
        <dbReference type="ARBA" id="ARBA00022842"/>
    </source>
</evidence>
<dbReference type="EMBL" id="LVXZ01000024">
    <property type="protein sequence ID" value="OAP92878.1"/>
    <property type="molecule type" value="Genomic_DNA"/>
</dbReference>
<dbReference type="NCBIfam" id="NF038233">
    <property type="entry name" value="retron_St85_RT"/>
    <property type="match status" value="1"/>
</dbReference>
<dbReference type="PRINTS" id="PR00866">
    <property type="entry name" value="RNADNAPOLMS"/>
</dbReference>
<evidence type="ECO:0000313" key="12">
    <source>
        <dbReference type="Proteomes" id="UP000078302"/>
    </source>
</evidence>
<dbReference type="GO" id="GO:0046872">
    <property type="term" value="F:metal ion binding"/>
    <property type="evidence" value="ECO:0007669"/>
    <property type="project" value="UniProtKB-KW"/>
</dbReference>
<dbReference type="AlphaFoldDB" id="A0A179BMD3"/>
<dbReference type="InterPro" id="IPR000477">
    <property type="entry name" value="RT_dom"/>
</dbReference>
<dbReference type="PROSITE" id="PS50878">
    <property type="entry name" value="RT_POL"/>
    <property type="match status" value="1"/>
</dbReference>
<evidence type="ECO:0000256" key="6">
    <source>
        <dbReference type="ARBA" id="ARBA00022918"/>
    </source>
</evidence>
<dbReference type="InterPro" id="IPR043502">
    <property type="entry name" value="DNA/RNA_pol_sf"/>
</dbReference>
<keyword evidence="2" id="KW-0808">Transferase</keyword>
<evidence type="ECO:0000256" key="7">
    <source>
        <dbReference type="ARBA" id="ARBA00023118"/>
    </source>
</evidence>
<evidence type="ECO:0000256" key="2">
    <source>
        <dbReference type="ARBA" id="ARBA00022679"/>
    </source>
</evidence>
<dbReference type="PANTHER" id="PTHR34047">
    <property type="entry name" value="NUCLEAR INTRON MATURASE 1, MITOCHONDRIAL-RELATED"/>
    <property type="match status" value="1"/>
</dbReference>
<dbReference type="GO" id="GO:0003723">
    <property type="term" value="F:RNA binding"/>
    <property type="evidence" value="ECO:0007669"/>
    <property type="project" value="InterPro"/>
</dbReference>
<dbReference type="RefSeq" id="WP_064218160.1">
    <property type="nucleotide sequence ID" value="NZ_LVXZ01000024.1"/>
</dbReference>
<dbReference type="EC" id="2.7.7.49" evidence="1"/>
<feature type="domain" description="Reverse transcriptase" evidence="10">
    <location>
        <begin position="1"/>
        <end position="244"/>
    </location>
</feature>
<evidence type="ECO:0000256" key="8">
    <source>
        <dbReference type="ARBA" id="ARBA00034120"/>
    </source>
</evidence>
<comment type="catalytic activity">
    <reaction evidence="9">
        <text>DNA(n) + a 2'-deoxyribonucleoside 5'-triphosphate = DNA(n+1) + diphosphate</text>
        <dbReference type="Rhea" id="RHEA:22508"/>
        <dbReference type="Rhea" id="RHEA-COMP:17339"/>
        <dbReference type="Rhea" id="RHEA-COMP:17340"/>
        <dbReference type="ChEBI" id="CHEBI:33019"/>
        <dbReference type="ChEBI" id="CHEBI:61560"/>
        <dbReference type="ChEBI" id="CHEBI:173112"/>
        <dbReference type="EC" id="2.7.7.49"/>
    </reaction>
</comment>
<keyword evidence="7" id="KW-0051">Antiviral defense</keyword>
<evidence type="ECO:0000259" key="10">
    <source>
        <dbReference type="PROSITE" id="PS50878"/>
    </source>
</evidence>
<evidence type="ECO:0000313" key="11">
    <source>
        <dbReference type="EMBL" id="OAP92878.1"/>
    </source>
</evidence>
<dbReference type="Pfam" id="PF00078">
    <property type="entry name" value="RVT_1"/>
    <property type="match status" value="1"/>
</dbReference>
<proteinExistence type="inferred from homology"/>
<dbReference type="GO" id="GO:0003964">
    <property type="term" value="F:RNA-directed DNA polymerase activity"/>
    <property type="evidence" value="ECO:0007669"/>
    <property type="project" value="UniProtKB-KW"/>
</dbReference>
<dbReference type="OrthoDB" id="7055795at2"/>
<evidence type="ECO:0000256" key="3">
    <source>
        <dbReference type="ARBA" id="ARBA00022695"/>
    </source>
</evidence>
<comment type="caution">
    <text evidence="11">The sequence shown here is derived from an EMBL/GenBank/DDBJ whole genome shotgun (WGS) entry which is preliminary data.</text>
</comment>
<dbReference type="SUPFAM" id="SSF56672">
    <property type="entry name" value="DNA/RNA polymerases"/>
    <property type="match status" value="1"/>
</dbReference>
<sequence>MNFRSANLFTRLLEMSPLSAKELSRVIATAPHRYKSHFIEKRHGRGKRLISQPTAELKYFQRWLVDNELNQLPVHDAATAYRKGRSILDHATPHAKQRYLLKLDFKDFFPSLNEHSLRHCLERDCNYSEEELEILCNLLLKSASVDGGPLQLSIGAPSSPFISNYLMWEFDIAMQQYCDVMGVMYSRYADDLAFSTDTPRLLDQVFDTVQKILASISYLPLILHPDKTVNVSKKRRRLLVGLTLANDGNVSIGREEKRRLRAALHAYTQGRLPCDEVARLAGMLSFVWSIDPKFVENLCQRHGFSRISDLLR</sequence>
<organism evidence="11 12">
    <name type="scientific">Acidithiobacillus ferrooxidans</name>
    <name type="common">Thiobacillus ferrooxidans</name>
    <dbReference type="NCBI Taxonomy" id="920"/>
    <lineage>
        <taxon>Bacteria</taxon>
        <taxon>Pseudomonadati</taxon>
        <taxon>Pseudomonadota</taxon>
        <taxon>Acidithiobacillia</taxon>
        <taxon>Acidithiobacillales</taxon>
        <taxon>Acidithiobacillaceae</taxon>
        <taxon>Acidithiobacillus</taxon>
    </lineage>
</organism>
<keyword evidence="3" id="KW-0548">Nucleotidyltransferase</keyword>
<dbReference type="GO" id="GO:0051607">
    <property type="term" value="P:defense response to virus"/>
    <property type="evidence" value="ECO:0007669"/>
    <property type="project" value="UniProtKB-KW"/>
</dbReference>
<name>A0A179BMD3_ACIFR</name>
<gene>
    <name evidence="11" type="ORF">A4H96_02670</name>
</gene>
<keyword evidence="12" id="KW-1185">Reference proteome</keyword>
<keyword evidence="4" id="KW-0479">Metal-binding</keyword>
<dbReference type="Proteomes" id="UP000078302">
    <property type="component" value="Unassembled WGS sequence"/>
</dbReference>
<dbReference type="PANTHER" id="PTHR34047:SF7">
    <property type="entry name" value="RNA-DIRECTED DNA POLYMERASE"/>
    <property type="match status" value="1"/>
</dbReference>
<evidence type="ECO:0000256" key="1">
    <source>
        <dbReference type="ARBA" id="ARBA00012493"/>
    </source>
</evidence>